<dbReference type="Proteomes" id="UP000887013">
    <property type="component" value="Unassembled WGS sequence"/>
</dbReference>
<accession>A0A8X6MPL4</accession>
<comment type="caution">
    <text evidence="1">The sequence shown here is derived from an EMBL/GenBank/DDBJ whole genome shotgun (WGS) entry which is preliminary data.</text>
</comment>
<dbReference type="GO" id="GO:0000931">
    <property type="term" value="C:gamma-tubulin ring complex"/>
    <property type="evidence" value="ECO:0007669"/>
    <property type="project" value="InterPro"/>
</dbReference>
<evidence type="ECO:0000313" key="1">
    <source>
        <dbReference type="EMBL" id="GFS71227.1"/>
    </source>
</evidence>
<gene>
    <name evidence="1" type="ORF">NPIL_526721</name>
</gene>
<reference evidence="1" key="1">
    <citation type="submission" date="2020-08" db="EMBL/GenBank/DDBJ databases">
        <title>Multicomponent nature underlies the extraordinary mechanical properties of spider dragline silk.</title>
        <authorList>
            <person name="Kono N."/>
            <person name="Nakamura H."/>
            <person name="Mori M."/>
            <person name="Yoshida Y."/>
            <person name="Ohtoshi R."/>
            <person name="Malay A.D."/>
            <person name="Moran D.A.P."/>
            <person name="Tomita M."/>
            <person name="Numata K."/>
            <person name="Arakawa K."/>
        </authorList>
    </citation>
    <scope>NUCLEOTIDE SEQUENCE</scope>
</reference>
<dbReference type="GO" id="GO:0033566">
    <property type="term" value="P:gamma-tubulin complex localization"/>
    <property type="evidence" value="ECO:0007669"/>
    <property type="project" value="InterPro"/>
</dbReference>
<protein>
    <submittedName>
        <fullName evidence="1">Uncharacterized protein</fullName>
    </submittedName>
</protein>
<sequence length="101" mass="11384">MTDTDRTQSGMLEAKEVFGLLQEMARLMNTGLDDETLAICVRLCNSNKGQFCSLAFLMSSFSCKYQWSLCGFFPTTVVTIVPELTNKRMQCFIFLGLSIFV</sequence>
<dbReference type="OrthoDB" id="48571at2759"/>
<dbReference type="AlphaFoldDB" id="A0A8X6MPL4"/>
<name>A0A8X6MPL4_NEPPI</name>
<proteinExistence type="predicted"/>
<dbReference type="InterPro" id="IPR022214">
    <property type="entry name" value="MZT1"/>
</dbReference>
<dbReference type="EMBL" id="BMAW01000875">
    <property type="protein sequence ID" value="GFS71227.1"/>
    <property type="molecule type" value="Genomic_DNA"/>
</dbReference>
<evidence type="ECO:0000313" key="2">
    <source>
        <dbReference type="Proteomes" id="UP000887013"/>
    </source>
</evidence>
<dbReference type="Pfam" id="PF12554">
    <property type="entry name" value="MOZART1"/>
    <property type="match status" value="1"/>
</dbReference>
<organism evidence="1 2">
    <name type="scientific">Nephila pilipes</name>
    <name type="common">Giant wood spider</name>
    <name type="synonym">Nephila maculata</name>
    <dbReference type="NCBI Taxonomy" id="299642"/>
    <lineage>
        <taxon>Eukaryota</taxon>
        <taxon>Metazoa</taxon>
        <taxon>Ecdysozoa</taxon>
        <taxon>Arthropoda</taxon>
        <taxon>Chelicerata</taxon>
        <taxon>Arachnida</taxon>
        <taxon>Araneae</taxon>
        <taxon>Araneomorphae</taxon>
        <taxon>Entelegynae</taxon>
        <taxon>Araneoidea</taxon>
        <taxon>Nephilidae</taxon>
        <taxon>Nephila</taxon>
    </lineage>
</organism>
<keyword evidence="2" id="KW-1185">Reference proteome</keyword>